<feature type="domain" description="MaoC-like" evidence="1">
    <location>
        <begin position="24"/>
        <end position="110"/>
    </location>
</feature>
<dbReference type="SUPFAM" id="SSF54637">
    <property type="entry name" value="Thioesterase/thiol ester dehydrase-isomerase"/>
    <property type="match status" value="1"/>
</dbReference>
<evidence type="ECO:0000313" key="2">
    <source>
        <dbReference type="EMBL" id="SVA44457.1"/>
    </source>
</evidence>
<dbReference type="InterPro" id="IPR002539">
    <property type="entry name" value="MaoC-like_dom"/>
</dbReference>
<sequence length="143" mass="15879">MAEQIYFEDVEEGSEIPTLRKDPTTQQLVKYAGASGDYYQIHYDKGFALNNNLPDVILHGALKNAFLGQLMTDFAGLGGELKKLSVQYRAMDVPGTPVFGKGTVKKKYVQDGENFVECEIWLETHEGKTTTPGYGIATLPNRE</sequence>
<accession>A0A381VXV2</accession>
<dbReference type="Gene3D" id="3.10.129.10">
    <property type="entry name" value="Hotdog Thioesterase"/>
    <property type="match status" value="1"/>
</dbReference>
<dbReference type="EMBL" id="UINC01009949">
    <property type="protein sequence ID" value="SVA44457.1"/>
    <property type="molecule type" value="Genomic_DNA"/>
</dbReference>
<name>A0A381VXV2_9ZZZZ</name>
<protein>
    <recommendedName>
        <fullName evidence="1">MaoC-like domain-containing protein</fullName>
    </recommendedName>
</protein>
<evidence type="ECO:0000259" key="1">
    <source>
        <dbReference type="Pfam" id="PF01575"/>
    </source>
</evidence>
<organism evidence="2">
    <name type="scientific">marine metagenome</name>
    <dbReference type="NCBI Taxonomy" id="408172"/>
    <lineage>
        <taxon>unclassified sequences</taxon>
        <taxon>metagenomes</taxon>
        <taxon>ecological metagenomes</taxon>
    </lineage>
</organism>
<reference evidence="2" key="1">
    <citation type="submission" date="2018-05" db="EMBL/GenBank/DDBJ databases">
        <authorList>
            <person name="Lanie J.A."/>
            <person name="Ng W.-L."/>
            <person name="Kazmierczak K.M."/>
            <person name="Andrzejewski T.M."/>
            <person name="Davidsen T.M."/>
            <person name="Wayne K.J."/>
            <person name="Tettelin H."/>
            <person name="Glass J.I."/>
            <person name="Rusch D."/>
            <person name="Podicherti R."/>
            <person name="Tsui H.-C.T."/>
            <person name="Winkler M.E."/>
        </authorList>
    </citation>
    <scope>NUCLEOTIDE SEQUENCE</scope>
</reference>
<dbReference type="InterPro" id="IPR029069">
    <property type="entry name" value="HotDog_dom_sf"/>
</dbReference>
<gene>
    <name evidence="2" type="ORF">METZ01_LOCUS97311</name>
</gene>
<dbReference type="Pfam" id="PF01575">
    <property type="entry name" value="MaoC_dehydratas"/>
    <property type="match status" value="1"/>
</dbReference>
<proteinExistence type="predicted"/>
<dbReference type="AlphaFoldDB" id="A0A381VXV2"/>